<dbReference type="Pfam" id="PF00056">
    <property type="entry name" value="Ldh_1_N"/>
    <property type="match status" value="1"/>
</dbReference>
<dbReference type="PANTHER" id="PTHR43128:SF16">
    <property type="entry name" value="L-LACTATE DEHYDROGENASE"/>
    <property type="match status" value="1"/>
</dbReference>
<feature type="binding site" evidence="4 7">
    <location>
        <position position="90"/>
    </location>
    <ligand>
        <name>NAD(+)</name>
        <dbReference type="ChEBI" id="CHEBI:57540"/>
    </ligand>
</feature>
<dbReference type="FunFam" id="3.40.50.720:FF:000018">
    <property type="entry name" value="Malate dehydrogenase"/>
    <property type="match status" value="1"/>
</dbReference>
<dbReference type="InterPro" id="IPR015955">
    <property type="entry name" value="Lactate_DH/Glyco_Ohase_4_C"/>
</dbReference>
<dbReference type="SUPFAM" id="SSF51735">
    <property type="entry name" value="NAD(P)-binding Rossmann-fold domains"/>
    <property type="match status" value="1"/>
</dbReference>
<proteinExistence type="inferred from homology"/>
<evidence type="ECO:0000259" key="9">
    <source>
        <dbReference type="Pfam" id="PF02866"/>
    </source>
</evidence>
<dbReference type="InterPro" id="IPR036291">
    <property type="entry name" value="NAD(P)-bd_dom_sf"/>
</dbReference>
<dbReference type="InterPro" id="IPR001557">
    <property type="entry name" value="L-lactate/malate_DH"/>
</dbReference>
<feature type="binding site" evidence="4 7">
    <location>
        <position position="152"/>
    </location>
    <ligand>
        <name>NAD(+)</name>
        <dbReference type="ChEBI" id="CHEBI:57540"/>
    </ligand>
</feature>
<dbReference type="NCBIfam" id="TIGR01763">
    <property type="entry name" value="MalateDH_bact"/>
    <property type="match status" value="1"/>
</dbReference>
<dbReference type="GO" id="GO:0030060">
    <property type="term" value="F:L-malate dehydrogenase (NAD+) activity"/>
    <property type="evidence" value="ECO:0007669"/>
    <property type="project" value="UniProtKB-UniRule"/>
</dbReference>
<dbReference type="CDD" id="cd01339">
    <property type="entry name" value="LDH-like_MDH"/>
    <property type="match status" value="1"/>
</dbReference>
<feature type="domain" description="Lactate/malate dehydrogenase C-terminal" evidence="9">
    <location>
        <begin position="204"/>
        <end position="360"/>
    </location>
</feature>
<keyword evidence="3 4" id="KW-0520">NAD</keyword>
<dbReference type="GO" id="GO:0006089">
    <property type="term" value="P:lactate metabolic process"/>
    <property type="evidence" value="ECO:0007669"/>
    <property type="project" value="TreeGrafter"/>
</dbReference>
<feature type="binding site" evidence="4 7">
    <location>
        <begin position="65"/>
        <end position="70"/>
    </location>
    <ligand>
        <name>NAD(+)</name>
        <dbReference type="ChEBI" id="CHEBI:57540"/>
    </ligand>
</feature>
<dbReference type="GO" id="GO:0006099">
    <property type="term" value="P:tricarboxylic acid cycle"/>
    <property type="evidence" value="ECO:0007669"/>
    <property type="project" value="UniProtKB-UniRule"/>
</dbReference>
<feature type="binding site" evidence="4 6">
    <location>
        <position position="177"/>
    </location>
    <ligand>
        <name>substrate</name>
    </ligand>
</feature>
<dbReference type="InterPro" id="IPR001236">
    <property type="entry name" value="Lactate/malate_DH_N"/>
</dbReference>
<keyword evidence="11" id="KW-1185">Reference proteome</keyword>
<evidence type="ECO:0000313" key="11">
    <source>
        <dbReference type="Proteomes" id="UP000007519"/>
    </source>
</evidence>
<feature type="binding site" evidence="4 7">
    <location>
        <begin position="175"/>
        <end position="177"/>
    </location>
    <ligand>
        <name>NAD(+)</name>
        <dbReference type="ChEBI" id="CHEBI:57540"/>
    </ligand>
</feature>
<keyword evidence="2 4" id="KW-0560">Oxidoreductase</keyword>
<evidence type="ECO:0000256" key="3">
    <source>
        <dbReference type="ARBA" id="ARBA00023027"/>
    </source>
</evidence>
<feature type="domain" description="Lactate/malate dehydrogenase N-terminal" evidence="8">
    <location>
        <begin position="60"/>
        <end position="199"/>
    </location>
</feature>
<dbReference type="HAMAP" id="MF_00487">
    <property type="entry name" value="Malate_dehydrog_3"/>
    <property type="match status" value="1"/>
</dbReference>
<evidence type="ECO:0000256" key="5">
    <source>
        <dbReference type="PIRSR" id="PIRSR000102-1"/>
    </source>
</evidence>
<name>H6L2X2_SAPGL</name>
<dbReference type="eggNOG" id="COG0039">
    <property type="taxonomic scope" value="Bacteria"/>
</dbReference>
<evidence type="ECO:0000256" key="6">
    <source>
        <dbReference type="PIRSR" id="PIRSR000102-2"/>
    </source>
</evidence>
<comment type="catalytic activity">
    <reaction evidence="4">
        <text>(S)-malate + NAD(+) = oxaloacetate + NADH + H(+)</text>
        <dbReference type="Rhea" id="RHEA:21432"/>
        <dbReference type="ChEBI" id="CHEBI:15378"/>
        <dbReference type="ChEBI" id="CHEBI:15589"/>
        <dbReference type="ChEBI" id="CHEBI:16452"/>
        <dbReference type="ChEBI" id="CHEBI:57540"/>
        <dbReference type="ChEBI" id="CHEBI:57945"/>
        <dbReference type="EC" id="1.1.1.37"/>
    </reaction>
</comment>
<evidence type="ECO:0000256" key="7">
    <source>
        <dbReference type="PIRSR" id="PIRSR000102-3"/>
    </source>
</evidence>
<comment type="similarity">
    <text evidence="4">Belongs to the LDH/MDH superfamily. MDH type 3 family.</text>
</comment>
<evidence type="ECO:0000256" key="2">
    <source>
        <dbReference type="ARBA" id="ARBA00023002"/>
    </source>
</evidence>
<dbReference type="Proteomes" id="UP000007519">
    <property type="component" value="Chromosome"/>
</dbReference>
<keyword evidence="1 4" id="KW-0816">Tricarboxylic acid cycle</keyword>
<dbReference type="AlphaFoldDB" id="H6L2X2"/>
<dbReference type="NCBIfam" id="NF004863">
    <property type="entry name" value="PRK06223.1"/>
    <property type="match status" value="1"/>
</dbReference>
<dbReference type="HOGENOM" id="CLU_045401_2_1_10"/>
<dbReference type="SUPFAM" id="SSF56327">
    <property type="entry name" value="LDH C-terminal domain-like"/>
    <property type="match status" value="1"/>
</dbReference>
<dbReference type="FunFam" id="3.90.110.10:FF:000004">
    <property type="entry name" value="Malate dehydrogenase"/>
    <property type="match status" value="1"/>
</dbReference>
<comment type="function">
    <text evidence="4">Catalyzes the reversible oxidation of malate to oxaloacetate.</text>
</comment>
<dbReference type="EMBL" id="CP002831">
    <property type="protein sequence ID" value="AFC23699.1"/>
    <property type="molecule type" value="Genomic_DNA"/>
</dbReference>
<sequence length="374" mass="40548">MSKSLAKLHYIDVLTKCLGAFSPDLGLANAKEFHPQQRTTSALCLFKISYKTYIQYSMKKVTVVGAGNVGATCANVLAHENIVNEVVLLDLKGDMAAGKALDSFQQAPIDGYSTRIIGTSDYKYTENSDIVVITAGIPRRPGMSRDDLIATNAKIVTSVTKSILEYSENPIIIVVSNPLDVMTYAAFKASGLPSNRVMGMAGILDTARYRAFLSMELNVSPRDIQAVLMGGHGDTMVPLPRYTTVAGIPVTELIEEDKLNAIIERTKKGGGELVKLMGTSAWYAPGAAAAQMVGAIVRNEQRIFPCCAWLKGQYGVEDLYLGVPVKLGSNGIEQVIELKLNEEEKQLLDTSEKAVRSVVKTFEGMGLLEEKEEA</sequence>
<dbReference type="PIRSF" id="PIRSF000102">
    <property type="entry name" value="Lac_mal_DH"/>
    <property type="match status" value="1"/>
</dbReference>
<feature type="binding site" evidence="4 6">
    <location>
        <position position="145"/>
    </location>
    <ligand>
        <name>substrate</name>
    </ligand>
</feature>
<dbReference type="Pfam" id="PF02866">
    <property type="entry name" value="Ldh_1_C"/>
    <property type="match status" value="1"/>
</dbReference>
<dbReference type="EC" id="1.1.1.37" evidence="4"/>
<dbReference type="Gene3D" id="3.90.110.10">
    <property type="entry name" value="Lactate dehydrogenase/glycoside hydrolase, family 4, C-terminal"/>
    <property type="match status" value="1"/>
</dbReference>
<protein>
    <recommendedName>
        <fullName evidence="4">Malate dehydrogenase</fullName>
        <ecNumber evidence="4">1.1.1.37</ecNumber>
    </recommendedName>
</protein>
<reference evidence="10 11" key="1">
    <citation type="journal article" date="2012" name="Stand. Genomic Sci.">
        <title>Complete genome sequencing and analysis of Saprospira grandis str. Lewin, a predatory marine bacterium.</title>
        <authorList>
            <person name="Saw J.H."/>
            <person name="Yuryev A."/>
            <person name="Kanbe M."/>
            <person name="Hou S."/>
            <person name="Young A.G."/>
            <person name="Aizawa S."/>
            <person name="Alam M."/>
        </authorList>
    </citation>
    <scope>NUCLEOTIDE SEQUENCE [LARGE SCALE GENOMIC DNA]</scope>
    <source>
        <strain evidence="10 11">Lewin</strain>
    </source>
</reference>
<gene>
    <name evidence="4 10" type="primary">mdh</name>
    <name evidence="10" type="ordered locus">SGRA_0963</name>
</gene>
<dbReference type="PANTHER" id="PTHR43128">
    <property type="entry name" value="L-2-HYDROXYCARBOXYLATE DEHYDROGENASE (NAD(P)(+))"/>
    <property type="match status" value="1"/>
</dbReference>
<feature type="binding site" evidence="4 6">
    <location>
        <position position="208"/>
    </location>
    <ligand>
        <name>substrate</name>
    </ligand>
</feature>
<evidence type="ECO:0000313" key="10">
    <source>
        <dbReference type="EMBL" id="AFC23699.1"/>
    </source>
</evidence>
<dbReference type="InterPro" id="IPR011275">
    <property type="entry name" value="Malate_DH_type3"/>
</dbReference>
<evidence type="ECO:0000256" key="1">
    <source>
        <dbReference type="ARBA" id="ARBA00022532"/>
    </source>
</evidence>
<dbReference type="PRINTS" id="PR00086">
    <property type="entry name" value="LLDHDRGNASE"/>
</dbReference>
<feature type="active site" description="Proton acceptor" evidence="4 5">
    <location>
        <position position="232"/>
    </location>
</feature>
<dbReference type="Gene3D" id="3.40.50.720">
    <property type="entry name" value="NAD(P)-binding Rossmann-like Domain"/>
    <property type="match status" value="1"/>
</dbReference>
<feature type="binding site" evidence="4 6">
    <location>
        <position position="139"/>
    </location>
    <ligand>
        <name>substrate</name>
    </ligand>
</feature>
<accession>H6L2X2</accession>
<evidence type="ECO:0000259" key="8">
    <source>
        <dbReference type="Pfam" id="PF00056"/>
    </source>
</evidence>
<dbReference type="GO" id="GO:0004459">
    <property type="term" value="F:L-lactate dehydrogenase (NAD+) activity"/>
    <property type="evidence" value="ECO:0007669"/>
    <property type="project" value="TreeGrafter"/>
</dbReference>
<dbReference type="InterPro" id="IPR022383">
    <property type="entry name" value="Lactate/malate_DH_C"/>
</dbReference>
<dbReference type="KEGG" id="sgn:SGRA_0963"/>
<evidence type="ECO:0000256" key="4">
    <source>
        <dbReference type="HAMAP-Rule" id="MF_00487"/>
    </source>
</evidence>
<dbReference type="STRING" id="984262.SGRA_0963"/>
<organism evidence="10 11">
    <name type="scientific">Saprospira grandis (strain Lewin)</name>
    <dbReference type="NCBI Taxonomy" id="984262"/>
    <lineage>
        <taxon>Bacteria</taxon>
        <taxon>Pseudomonadati</taxon>
        <taxon>Bacteroidota</taxon>
        <taxon>Saprospiria</taxon>
        <taxon>Saprospirales</taxon>
        <taxon>Saprospiraceae</taxon>
        <taxon>Saprospira</taxon>
    </lineage>
</organism>